<dbReference type="InterPro" id="IPR003661">
    <property type="entry name" value="HisK_dim/P_dom"/>
</dbReference>
<dbReference type="InterPro" id="IPR005467">
    <property type="entry name" value="His_kinase_dom"/>
</dbReference>
<reference evidence="10 11" key="1">
    <citation type="submission" date="2020-10" db="EMBL/GenBank/DDBJ databases">
        <title>ChiBAC.</title>
        <authorList>
            <person name="Zenner C."/>
            <person name="Hitch T.C.A."/>
            <person name="Clavel T."/>
        </authorList>
    </citation>
    <scope>NUCLEOTIDE SEQUENCE [LARGE SCALE GENOMIC DNA]</scope>
    <source>
        <strain evidence="10 11">DSM 108706</strain>
    </source>
</reference>
<organism evidence="10 11">
    <name type="scientific">Gallibacter intestinalis</name>
    <dbReference type="NCBI Taxonomy" id="2779356"/>
    <lineage>
        <taxon>Bacteria</taxon>
        <taxon>Bacillati</taxon>
        <taxon>Bacillota</taxon>
        <taxon>Clostridia</taxon>
        <taxon>Eubacteriales</taxon>
        <taxon>Eubacteriaceae</taxon>
        <taxon>Gallibacter</taxon>
    </lineage>
</organism>
<evidence type="ECO:0000256" key="2">
    <source>
        <dbReference type="ARBA" id="ARBA00004370"/>
    </source>
</evidence>
<dbReference type="SMART" id="SM00388">
    <property type="entry name" value="HisKA"/>
    <property type="match status" value="1"/>
</dbReference>
<keyword evidence="5" id="KW-0808">Transferase</keyword>
<evidence type="ECO:0000256" key="7">
    <source>
        <dbReference type="ARBA" id="ARBA00023012"/>
    </source>
</evidence>
<keyword evidence="7" id="KW-0902">Two-component regulatory system</keyword>
<dbReference type="SMART" id="SM00387">
    <property type="entry name" value="HATPase_c"/>
    <property type="match status" value="1"/>
</dbReference>
<dbReference type="PANTHER" id="PTHR45453:SF1">
    <property type="entry name" value="PHOSPHATE REGULON SENSOR PROTEIN PHOR"/>
    <property type="match status" value="1"/>
</dbReference>
<feature type="transmembrane region" description="Helical" evidence="8">
    <location>
        <begin position="12"/>
        <end position="33"/>
    </location>
</feature>
<dbReference type="PROSITE" id="PS50109">
    <property type="entry name" value="HIS_KIN"/>
    <property type="match status" value="1"/>
</dbReference>
<keyword evidence="8" id="KW-1133">Transmembrane helix</keyword>
<dbReference type="EMBL" id="JADCKA010000001">
    <property type="protein sequence ID" value="MBE5034765.1"/>
    <property type="molecule type" value="Genomic_DNA"/>
</dbReference>
<evidence type="ECO:0000313" key="11">
    <source>
        <dbReference type="Proteomes" id="UP001516588"/>
    </source>
</evidence>
<dbReference type="InterPro" id="IPR050351">
    <property type="entry name" value="BphY/WalK/GraS-like"/>
</dbReference>
<comment type="subcellular location">
    <subcellularLocation>
        <location evidence="2">Membrane</location>
    </subcellularLocation>
</comment>
<name>A0ABR9QW52_9FIRM</name>
<accession>A0ABR9QW52</accession>
<evidence type="ECO:0000256" key="8">
    <source>
        <dbReference type="SAM" id="Phobius"/>
    </source>
</evidence>
<dbReference type="InterPro" id="IPR004358">
    <property type="entry name" value="Sig_transdc_His_kin-like_C"/>
</dbReference>
<evidence type="ECO:0000313" key="10">
    <source>
        <dbReference type="EMBL" id="MBE5034765.1"/>
    </source>
</evidence>
<keyword evidence="11" id="KW-1185">Reference proteome</keyword>
<dbReference type="GO" id="GO:0016301">
    <property type="term" value="F:kinase activity"/>
    <property type="evidence" value="ECO:0007669"/>
    <property type="project" value="UniProtKB-KW"/>
</dbReference>
<protein>
    <recommendedName>
        <fullName evidence="3">histidine kinase</fullName>
        <ecNumber evidence="3">2.7.13.3</ecNumber>
    </recommendedName>
</protein>
<comment type="caution">
    <text evidence="10">The sequence shown here is derived from an EMBL/GenBank/DDBJ whole genome shotgun (WGS) entry which is preliminary data.</text>
</comment>
<dbReference type="InterPro" id="IPR003594">
    <property type="entry name" value="HATPase_dom"/>
</dbReference>
<feature type="transmembrane region" description="Helical" evidence="8">
    <location>
        <begin position="142"/>
        <end position="164"/>
    </location>
</feature>
<keyword evidence="6 10" id="KW-0418">Kinase</keyword>
<keyword evidence="4" id="KW-0597">Phosphoprotein</keyword>
<evidence type="ECO:0000256" key="6">
    <source>
        <dbReference type="ARBA" id="ARBA00022777"/>
    </source>
</evidence>
<evidence type="ECO:0000256" key="1">
    <source>
        <dbReference type="ARBA" id="ARBA00000085"/>
    </source>
</evidence>
<dbReference type="Pfam" id="PF00512">
    <property type="entry name" value="HisKA"/>
    <property type="match status" value="1"/>
</dbReference>
<dbReference type="InterPro" id="IPR036890">
    <property type="entry name" value="HATPase_C_sf"/>
</dbReference>
<keyword evidence="8" id="KW-0472">Membrane</keyword>
<dbReference type="RefSeq" id="WP_226384433.1">
    <property type="nucleotide sequence ID" value="NZ_JADCKA010000001.1"/>
</dbReference>
<proteinExistence type="predicted"/>
<dbReference type="Gene3D" id="1.10.287.130">
    <property type="match status" value="1"/>
</dbReference>
<evidence type="ECO:0000259" key="9">
    <source>
        <dbReference type="PROSITE" id="PS50109"/>
    </source>
</evidence>
<evidence type="ECO:0000256" key="4">
    <source>
        <dbReference type="ARBA" id="ARBA00022553"/>
    </source>
</evidence>
<feature type="domain" description="Histidine kinase" evidence="9">
    <location>
        <begin position="184"/>
        <end position="406"/>
    </location>
</feature>
<evidence type="ECO:0000256" key="3">
    <source>
        <dbReference type="ARBA" id="ARBA00012438"/>
    </source>
</evidence>
<evidence type="ECO:0000256" key="5">
    <source>
        <dbReference type="ARBA" id="ARBA00022679"/>
    </source>
</evidence>
<gene>
    <name evidence="10" type="ORF">INF20_00480</name>
</gene>
<sequence length="406" mass="44677">MLKTLRNRFILTNMVLVGALLLIVLVVFCVNTYSMQMKEINRTLQAPLTSGDYDEGQFGFLTSVVALADADGNVKQLYTRGATLGGSELKFAIKESLNEDSDRGMLKGTRELIYQKTYLSDGSAVVVFVDASRMLSVMHRTILTSLVVLLAAMVVVFLISRYIAKQAIAPIQQSWDRQKQFIANASHELKTPITVILANGGILKNRQDSTIAEESQWVDSTIEEAGHMKKLVEEMLFLAKSDSAEMLVSKEKVDMTELVETDLLNFEPLAYEKGIELTGHADDGVVVEADPTQMKQLIHILVDNAIKYAEPPADMRPIVEISLTADLVLSVKNTGKPISAKDMEHLFDRFYRADSARTRHEDSTGYGLGLAIAKTIADTHGAEIIVKSDNAAGPRGLSGTEFAVKF</sequence>
<dbReference type="Proteomes" id="UP001516588">
    <property type="component" value="Unassembled WGS sequence"/>
</dbReference>
<keyword evidence="8" id="KW-0812">Transmembrane</keyword>
<dbReference type="SUPFAM" id="SSF55874">
    <property type="entry name" value="ATPase domain of HSP90 chaperone/DNA topoisomerase II/histidine kinase"/>
    <property type="match status" value="1"/>
</dbReference>
<dbReference type="SUPFAM" id="SSF47384">
    <property type="entry name" value="Homodimeric domain of signal transducing histidine kinase"/>
    <property type="match status" value="1"/>
</dbReference>
<dbReference type="InterPro" id="IPR036097">
    <property type="entry name" value="HisK_dim/P_sf"/>
</dbReference>
<dbReference type="Pfam" id="PF02518">
    <property type="entry name" value="HATPase_c"/>
    <property type="match status" value="1"/>
</dbReference>
<comment type="catalytic activity">
    <reaction evidence="1">
        <text>ATP + protein L-histidine = ADP + protein N-phospho-L-histidine.</text>
        <dbReference type="EC" id="2.7.13.3"/>
    </reaction>
</comment>
<dbReference type="PANTHER" id="PTHR45453">
    <property type="entry name" value="PHOSPHATE REGULON SENSOR PROTEIN PHOR"/>
    <property type="match status" value="1"/>
</dbReference>
<dbReference type="Gene3D" id="3.30.565.10">
    <property type="entry name" value="Histidine kinase-like ATPase, C-terminal domain"/>
    <property type="match status" value="1"/>
</dbReference>
<dbReference type="EC" id="2.7.13.3" evidence="3"/>
<dbReference type="CDD" id="cd00082">
    <property type="entry name" value="HisKA"/>
    <property type="match status" value="1"/>
</dbReference>
<dbReference type="PRINTS" id="PR00344">
    <property type="entry name" value="BCTRLSENSOR"/>
</dbReference>